<gene>
    <name evidence="3" type="ORF">Q4494_16215</name>
</gene>
<dbReference type="PANTHER" id="PTHR37828:SF1">
    <property type="entry name" value="YCII-RELATED DOMAIN-CONTAINING PROTEIN"/>
    <property type="match status" value="1"/>
</dbReference>
<dbReference type="EMBL" id="JAUOPJ010000016">
    <property type="protein sequence ID" value="MDO6458631.1"/>
    <property type="molecule type" value="Genomic_DNA"/>
</dbReference>
<comment type="similarity">
    <text evidence="1">Belongs to the YciI family.</text>
</comment>
<evidence type="ECO:0000256" key="1">
    <source>
        <dbReference type="ARBA" id="ARBA00007689"/>
    </source>
</evidence>
<dbReference type="InterPro" id="IPR005545">
    <property type="entry name" value="YCII"/>
</dbReference>
<protein>
    <submittedName>
        <fullName evidence="3">YciI family protein</fullName>
    </submittedName>
</protein>
<dbReference type="Pfam" id="PF03795">
    <property type="entry name" value="YCII"/>
    <property type="match status" value="1"/>
</dbReference>
<name>A0AAW7XWH4_9RHOB</name>
<proteinExistence type="inferred from homology"/>
<dbReference type="RefSeq" id="WP_303485373.1">
    <property type="nucleotide sequence ID" value="NZ_JAUOPJ010000016.1"/>
</dbReference>
<sequence length="128" mass="13624">MPNWEDYKAEAKGRGALALELYVVTSVPAAEPAAVKAALPAHLSYQRSLEDNGQLVLAGPLSDESGTMMEGAGLIIYRAATMEAARALAEADPMHHAKARSFTLRKWLVNEGSLNITLGLSTGRASML</sequence>
<evidence type="ECO:0000313" key="4">
    <source>
        <dbReference type="Proteomes" id="UP001169823"/>
    </source>
</evidence>
<evidence type="ECO:0000259" key="2">
    <source>
        <dbReference type="Pfam" id="PF03795"/>
    </source>
</evidence>
<evidence type="ECO:0000313" key="3">
    <source>
        <dbReference type="EMBL" id="MDO6458631.1"/>
    </source>
</evidence>
<dbReference type="AlphaFoldDB" id="A0AAW7XWH4"/>
<comment type="caution">
    <text evidence="3">The sequence shown here is derived from an EMBL/GenBank/DDBJ whole genome shotgun (WGS) entry which is preliminary data.</text>
</comment>
<dbReference type="Gene3D" id="3.30.70.1060">
    <property type="entry name" value="Dimeric alpha+beta barrel"/>
    <property type="match status" value="1"/>
</dbReference>
<reference evidence="3" key="1">
    <citation type="submission" date="2023-07" db="EMBL/GenBank/DDBJ databases">
        <title>Genome content predicts the carbon catabolic preferences of heterotrophic bacteria.</title>
        <authorList>
            <person name="Gralka M."/>
        </authorList>
    </citation>
    <scope>NUCLEOTIDE SEQUENCE</scope>
    <source>
        <strain evidence="3">I2M02</strain>
    </source>
</reference>
<dbReference type="SUPFAM" id="SSF54909">
    <property type="entry name" value="Dimeric alpha+beta barrel"/>
    <property type="match status" value="1"/>
</dbReference>
<accession>A0AAW7XWH4</accession>
<dbReference type="InterPro" id="IPR011008">
    <property type="entry name" value="Dimeric_a/b-barrel"/>
</dbReference>
<organism evidence="3 4">
    <name type="scientific">Celeribacter halophilus</name>
    <dbReference type="NCBI Taxonomy" id="576117"/>
    <lineage>
        <taxon>Bacteria</taxon>
        <taxon>Pseudomonadati</taxon>
        <taxon>Pseudomonadota</taxon>
        <taxon>Alphaproteobacteria</taxon>
        <taxon>Rhodobacterales</taxon>
        <taxon>Roseobacteraceae</taxon>
        <taxon>Celeribacter</taxon>
    </lineage>
</organism>
<dbReference type="Proteomes" id="UP001169823">
    <property type="component" value="Unassembled WGS sequence"/>
</dbReference>
<feature type="domain" description="YCII-related" evidence="2">
    <location>
        <begin position="26"/>
        <end position="97"/>
    </location>
</feature>
<dbReference type="PANTHER" id="PTHR37828">
    <property type="entry name" value="GSR2449 PROTEIN"/>
    <property type="match status" value="1"/>
</dbReference>